<keyword evidence="2" id="KW-1185">Reference proteome</keyword>
<dbReference type="OrthoDB" id="4461874at2"/>
<protein>
    <submittedName>
        <fullName evidence="1">Uncharacterized protein</fullName>
    </submittedName>
</protein>
<dbReference type="Proteomes" id="UP000195880">
    <property type="component" value="Plasmid pMDJK44.1"/>
</dbReference>
<evidence type="ECO:0000313" key="2">
    <source>
        <dbReference type="Proteomes" id="UP000195880"/>
    </source>
</evidence>
<proteinExistence type="predicted"/>
<gene>
    <name evidence="1" type="ORF">SMD44_p10217</name>
</gene>
<evidence type="ECO:0000313" key="1">
    <source>
        <dbReference type="EMBL" id="ATM24716.1"/>
    </source>
</evidence>
<sequence length="288" mass="32333">MHTRRTTATPAALAARTVSKPCTRYEHDGTPCGRLTDRRDQWCGTCAGFHRAQRPKPKAAAPRGGQSVVDAPEPLPLEADDAHDPHLNVTRHAIDQYRQRHGGDAQAAETEIRSLLENLITTGDHRHLTRGSWRAWRLQADEGFTLVLSADASFVIGYSTAHRERTYAQVKAAVPSRSRTREKAWVLQLQDDLPIRFPKLVLLRFARDVLGIKFTRSTGERVVAEIFARSQQVLPDPPPSNAGRRRVTDQDGLRWHFHYEPGSHPTVSHLLWEHGRGPEAAKAQAEKK</sequence>
<keyword evidence="1" id="KW-0614">Plasmid</keyword>
<accession>A0A291W4Y7</accession>
<dbReference type="RefSeq" id="WP_100112529.1">
    <property type="nucleotide sequence ID" value="NZ_CP023976.1"/>
</dbReference>
<dbReference type="KEGG" id="salf:SMD44_p10217"/>
<dbReference type="EMBL" id="CP023976">
    <property type="protein sequence ID" value="ATM24716.1"/>
    <property type="molecule type" value="Genomic_DNA"/>
</dbReference>
<geneLocation type="plasmid" evidence="2">
    <name>pmdjk44.1</name>
</geneLocation>
<dbReference type="AlphaFoldDB" id="A0A291W4Y7"/>
<organism evidence="1 2">
    <name type="scientific">Streptomyces alboflavus</name>
    <dbReference type="NCBI Taxonomy" id="67267"/>
    <lineage>
        <taxon>Bacteria</taxon>
        <taxon>Bacillati</taxon>
        <taxon>Actinomycetota</taxon>
        <taxon>Actinomycetes</taxon>
        <taxon>Kitasatosporales</taxon>
        <taxon>Streptomycetaceae</taxon>
        <taxon>Streptomyces</taxon>
    </lineage>
</organism>
<reference evidence="1 2" key="1">
    <citation type="submission" date="2017-10" db="EMBL/GenBank/DDBJ databases">
        <title>Streptomyces alboflavus Genome sequencing and assembly.</title>
        <authorList>
            <person name="Wang Y."/>
            <person name="Du B."/>
            <person name="Ding Y."/>
            <person name="Liu H."/>
            <person name="Hou Q."/>
            <person name="Liu K."/>
            <person name="Wang C."/>
            <person name="Yao L."/>
        </authorList>
    </citation>
    <scope>NUCLEOTIDE SEQUENCE [LARGE SCALE GENOMIC DNA]</scope>
    <source>
        <strain evidence="1 2">MDJK44</strain>
        <plasmid evidence="2">Plasmid pmdjk44.1</plasmid>
    </source>
</reference>
<name>A0A291W4Y7_9ACTN</name>